<evidence type="ECO:0000259" key="2">
    <source>
        <dbReference type="Pfam" id="PF02470"/>
    </source>
</evidence>
<dbReference type="AlphaFoldDB" id="A0A365HCW7"/>
<evidence type="ECO:0000259" key="3">
    <source>
        <dbReference type="Pfam" id="PF11887"/>
    </source>
</evidence>
<comment type="caution">
    <text evidence="4">The sequence shown here is derived from an EMBL/GenBank/DDBJ whole genome shotgun (WGS) entry which is preliminary data.</text>
</comment>
<keyword evidence="5" id="KW-1185">Reference proteome</keyword>
<dbReference type="Pfam" id="PF02470">
    <property type="entry name" value="MlaD"/>
    <property type="match status" value="1"/>
</dbReference>
<dbReference type="NCBIfam" id="TIGR00996">
    <property type="entry name" value="Mtu_fam_mce"/>
    <property type="match status" value="1"/>
</dbReference>
<dbReference type="Proteomes" id="UP000251891">
    <property type="component" value="Unassembled WGS sequence"/>
</dbReference>
<sequence>MGPEDPHDRRPGPAERDPADLASADLRPDGLGPGALPGQADRQLSEDDRAEGTAVRRVLAVLLALTVTAGCSLQTLGAPKGGLTLYAVFDDVQNLVVGHGVQMHDVHVGSVTNIRLQGYRARVTLSLVDDTRVPAGTSATIAKTSLLGENYVRLTPPSGHAPYTAAALTSGAEITRTGLQPDLEVITARVGPVLAALGGENLDDIVGGLSSGLGGSGPQLHRIIEEAAEISDSYAAAGKDLRDVIDGMGRLSTSLAAEAPDLDRLPGSLVEMTARVRKDRAELKKALTGLTDLARSANSVIQERHGARLRAMLLRLDAVLTTMIRGRDQLKTVTRDLLTKLVDTPRITHEGQALAFVWVGGFLPGQAAPRPDFNTQIRQLLAPR</sequence>
<feature type="domain" description="Mce/MlaD" evidence="2">
    <location>
        <begin position="82"/>
        <end position="157"/>
    </location>
</feature>
<dbReference type="PANTHER" id="PTHR33371">
    <property type="entry name" value="INTERMEMBRANE PHOSPHOLIPID TRANSPORT SYSTEM BINDING PROTEIN MLAD-RELATED"/>
    <property type="match status" value="1"/>
</dbReference>
<proteinExistence type="predicted"/>
<reference evidence="4 5" key="1">
    <citation type="submission" date="2018-06" db="EMBL/GenBank/DDBJ databases">
        <title>Actinomadura craniellae sp. nov. isolated from marine sponge Craniella sp.</title>
        <authorList>
            <person name="Li L."/>
            <person name="Xu Q.H."/>
            <person name="Lin H.W."/>
            <person name="Lu Y.H."/>
        </authorList>
    </citation>
    <scope>NUCLEOTIDE SEQUENCE [LARGE SCALE GENOMIC DNA]</scope>
    <source>
        <strain evidence="4 5">LHW63021</strain>
    </source>
</reference>
<accession>A0A365HCW7</accession>
<dbReference type="PANTHER" id="PTHR33371:SF15">
    <property type="entry name" value="LIPOPROTEIN LPRN"/>
    <property type="match status" value="1"/>
</dbReference>
<dbReference type="InterPro" id="IPR024516">
    <property type="entry name" value="Mce_C"/>
</dbReference>
<evidence type="ECO:0000313" key="5">
    <source>
        <dbReference type="Proteomes" id="UP000251891"/>
    </source>
</evidence>
<evidence type="ECO:0000256" key="1">
    <source>
        <dbReference type="SAM" id="MobiDB-lite"/>
    </source>
</evidence>
<feature type="region of interest" description="Disordered" evidence="1">
    <location>
        <begin position="1"/>
        <end position="49"/>
    </location>
</feature>
<feature type="domain" description="Mammalian cell entry C-terminal" evidence="3">
    <location>
        <begin position="166"/>
        <end position="335"/>
    </location>
</feature>
<name>A0A365HCW7_9ACTN</name>
<organism evidence="4 5">
    <name type="scientific">Actinomadura craniellae</name>
    <dbReference type="NCBI Taxonomy" id="2231787"/>
    <lineage>
        <taxon>Bacteria</taxon>
        <taxon>Bacillati</taxon>
        <taxon>Actinomycetota</taxon>
        <taxon>Actinomycetes</taxon>
        <taxon>Streptosporangiales</taxon>
        <taxon>Thermomonosporaceae</taxon>
        <taxon>Actinomadura</taxon>
    </lineage>
</organism>
<dbReference type="InterPro" id="IPR005693">
    <property type="entry name" value="Mce"/>
</dbReference>
<evidence type="ECO:0000313" key="4">
    <source>
        <dbReference type="EMBL" id="RAY16980.1"/>
    </source>
</evidence>
<dbReference type="Pfam" id="PF11887">
    <property type="entry name" value="Mce4_CUP1"/>
    <property type="match status" value="1"/>
</dbReference>
<dbReference type="EMBL" id="QLYX01000001">
    <property type="protein sequence ID" value="RAY16980.1"/>
    <property type="molecule type" value="Genomic_DNA"/>
</dbReference>
<dbReference type="InterPro" id="IPR052336">
    <property type="entry name" value="MlaD_Phospholipid_Transporter"/>
</dbReference>
<dbReference type="GO" id="GO:0005576">
    <property type="term" value="C:extracellular region"/>
    <property type="evidence" value="ECO:0007669"/>
    <property type="project" value="TreeGrafter"/>
</dbReference>
<feature type="compositionally biased region" description="Basic and acidic residues" evidence="1">
    <location>
        <begin position="1"/>
        <end position="19"/>
    </location>
</feature>
<gene>
    <name evidence="4" type="ORF">DPM19_02105</name>
</gene>
<dbReference type="InterPro" id="IPR003399">
    <property type="entry name" value="Mce/MlaD"/>
</dbReference>
<protein>
    <submittedName>
        <fullName evidence="4">Virulence factor Mce</fullName>
    </submittedName>
</protein>